<evidence type="ECO:0000313" key="1">
    <source>
        <dbReference type="EMBL" id="EEW97159.1"/>
    </source>
</evidence>
<gene>
    <name evidence="1" type="ORF">GCWU000321_01146</name>
</gene>
<sequence>MEAVFTGKEITKNYFFLMIDADDFQITAGGEYSVPAVKTPCPAAAGRSGFRQSVFFYVNL</sequence>
<proteinExistence type="predicted"/>
<dbReference type="EMBL" id="ACIM02000001">
    <property type="protein sequence ID" value="EEW97159.1"/>
    <property type="molecule type" value="Genomic_DNA"/>
</dbReference>
<evidence type="ECO:0000313" key="2">
    <source>
        <dbReference type="Proteomes" id="UP000004736"/>
    </source>
</evidence>
<keyword evidence="2" id="KW-1185">Reference proteome</keyword>
<organism evidence="1 2">
    <name type="scientific">Dialister invisus DSM 15470</name>
    <dbReference type="NCBI Taxonomy" id="592028"/>
    <lineage>
        <taxon>Bacteria</taxon>
        <taxon>Bacillati</taxon>
        <taxon>Bacillota</taxon>
        <taxon>Negativicutes</taxon>
        <taxon>Veillonellales</taxon>
        <taxon>Veillonellaceae</taxon>
        <taxon>Dialister</taxon>
    </lineage>
</organism>
<dbReference type="HOGENOM" id="CLU_2933938_0_0_9"/>
<dbReference type="Proteomes" id="UP000004736">
    <property type="component" value="Unassembled WGS sequence"/>
</dbReference>
<accession>C9LNM3</accession>
<name>C9LNM3_9FIRM</name>
<protein>
    <submittedName>
        <fullName evidence="1">Uncharacterized protein</fullName>
    </submittedName>
</protein>
<dbReference type="AlphaFoldDB" id="C9LNM3"/>
<dbReference type="STRING" id="592028.GCWU000321_01146"/>
<reference evidence="1" key="1">
    <citation type="submission" date="2009-09" db="EMBL/GenBank/DDBJ databases">
        <authorList>
            <person name="Weinstock G."/>
            <person name="Sodergren E."/>
            <person name="Clifton S."/>
            <person name="Fulton L."/>
            <person name="Fulton B."/>
            <person name="Courtney L."/>
            <person name="Fronick C."/>
            <person name="Harrison M."/>
            <person name="Strong C."/>
            <person name="Farmer C."/>
            <person name="Delahaunty K."/>
            <person name="Markovic C."/>
            <person name="Hall O."/>
            <person name="Minx P."/>
            <person name="Tomlinson C."/>
            <person name="Mitreva M."/>
            <person name="Nelson J."/>
            <person name="Hou S."/>
            <person name="Wollam A."/>
            <person name="Pepin K.H."/>
            <person name="Johnson M."/>
            <person name="Bhonagiri V."/>
            <person name="Nash W.E."/>
            <person name="Warren W."/>
            <person name="Chinwalla A."/>
            <person name="Mardis E.R."/>
            <person name="Wilson R.K."/>
        </authorList>
    </citation>
    <scope>NUCLEOTIDE SEQUENCE [LARGE SCALE GENOMIC DNA]</scope>
    <source>
        <strain evidence="1">DSM 15470</strain>
    </source>
</reference>
<comment type="caution">
    <text evidence="1">The sequence shown here is derived from an EMBL/GenBank/DDBJ whole genome shotgun (WGS) entry which is preliminary data.</text>
</comment>